<keyword evidence="2" id="KW-1185">Reference proteome</keyword>
<organism evidence="1 2">
    <name type="scientific">Pseudoalteromonas prydzensis</name>
    <dbReference type="NCBI Taxonomy" id="182141"/>
    <lineage>
        <taxon>Bacteria</taxon>
        <taxon>Pseudomonadati</taxon>
        <taxon>Pseudomonadota</taxon>
        <taxon>Gammaproteobacteria</taxon>
        <taxon>Alteromonadales</taxon>
        <taxon>Pseudoalteromonadaceae</taxon>
        <taxon>Pseudoalteromonas</taxon>
    </lineage>
</organism>
<dbReference type="Proteomes" id="UP000707245">
    <property type="component" value="Unassembled WGS sequence"/>
</dbReference>
<evidence type="ECO:0000313" key="1">
    <source>
        <dbReference type="EMBL" id="MBE0458097.1"/>
    </source>
</evidence>
<reference evidence="1 2" key="1">
    <citation type="submission" date="2020-07" db="EMBL/GenBank/DDBJ databases">
        <title>Halophilic bacteria isolated from french cheeses.</title>
        <authorList>
            <person name="Kothe C.I."/>
            <person name="Farah-Kraiem B."/>
            <person name="Renault P."/>
            <person name="Dridi B."/>
        </authorList>
    </citation>
    <scope>NUCLEOTIDE SEQUENCE [LARGE SCALE GENOMIC DNA]</scope>
    <source>
        <strain evidence="1 2">FME14</strain>
    </source>
</reference>
<gene>
    <name evidence="1" type="ORF">EI167_11670</name>
</gene>
<dbReference type="RefSeq" id="WP_192541875.1">
    <property type="nucleotide sequence ID" value="NZ_RRZA01000032.1"/>
</dbReference>
<evidence type="ECO:0008006" key="3">
    <source>
        <dbReference type="Google" id="ProtNLM"/>
    </source>
</evidence>
<comment type="caution">
    <text evidence="1">The sequence shown here is derived from an EMBL/GenBank/DDBJ whole genome shotgun (WGS) entry which is preliminary data.</text>
</comment>
<protein>
    <recommendedName>
        <fullName evidence="3">TIGR02646 family protein</fullName>
    </recommendedName>
</protein>
<accession>A0ABR9FMR0</accession>
<dbReference type="EMBL" id="RRZA01000032">
    <property type="protein sequence ID" value="MBE0458097.1"/>
    <property type="molecule type" value="Genomic_DNA"/>
</dbReference>
<name>A0ABR9FMR0_9GAMM</name>
<evidence type="ECO:0000313" key="2">
    <source>
        <dbReference type="Proteomes" id="UP000707245"/>
    </source>
</evidence>
<sequence>MRHIDKRNFSKCKTKTWDKKAIQWSRKIAASADPKVTIEGIGNKWSSLKRTFVQEFGAKCWYTETPQIGTDFDVDHYWPKGRVKLEDGTILCSATGQHPGYWWKAFDIDNYRYSCIYANRSREDGGKVDYFPLIDESQRAWGDTACDYNYRTILDPCSLDDVQLITFEVETGKTASIYSEQQDSTAYQRVKLSKQILNLDEKSIVSARRKAIKNARTALNFLRHTSRLSLDDLDDEDLKGIEDAKQLIIEGCNRKSGFSAAIVHTVLPHTKRPYLACILPQLDLMP</sequence>
<proteinExistence type="predicted"/>